<reference evidence="1 2" key="1">
    <citation type="submission" date="2023-01" db="EMBL/GenBank/DDBJ databases">
        <title>Bacillus changyiensis sp. nov., isolated from a coastal deposit.</title>
        <authorList>
            <person name="Xiao G."/>
            <person name="Lai Q."/>
            <person name="Hu Z."/>
            <person name="Shao Z."/>
        </authorList>
    </citation>
    <scope>NUCLEOTIDE SEQUENCE [LARGE SCALE GENOMIC DNA]</scope>
    <source>
        <strain evidence="1 2">CLL-7-23</strain>
    </source>
</reference>
<sequence>MKRIIIICFTLMLVVTGGCSINDKQNSKDDNNTEAVKPIDMDPKDLPKVPAFQDKVTREYMASTKEVEPEYYLLESKLKGFTMLFPENSVNIPKFTNNDGEDFESIGFESNNPKTNILFYGTVRYYHKESFLENSETMLDKIRGQNGGYKGDFKKEIIEGREIYFAHEKDTFDDLKRKYNYSYSYFGFVKSTEEDALGIQYDFTFGCFKDDQPCSLNEKEARKKVIKIIHSITFNKDKKEQKNGK</sequence>
<organism evidence="1 2">
    <name type="scientific">Bacillus changyiensis</name>
    <dbReference type="NCBI Taxonomy" id="3004103"/>
    <lineage>
        <taxon>Bacteria</taxon>
        <taxon>Bacillati</taxon>
        <taxon>Bacillota</taxon>
        <taxon>Bacilli</taxon>
        <taxon>Bacillales</taxon>
        <taxon>Bacillaceae</taxon>
        <taxon>Bacillus</taxon>
    </lineage>
</organism>
<comment type="caution">
    <text evidence="1">The sequence shown here is derived from an EMBL/GenBank/DDBJ whole genome shotgun (WGS) entry which is preliminary data.</text>
</comment>
<evidence type="ECO:0000313" key="1">
    <source>
        <dbReference type="EMBL" id="MDA7025343.1"/>
    </source>
</evidence>
<gene>
    <name evidence="1" type="ORF">PJ311_01810</name>
</gene>
<protein>
    <submittedName>
        <fullName evidence="1">Lipoprotein YvcA</fullName>
    </submittedName>
</protein>
<dbReference type="EMBL" id="JAQKAB010000001">
    <property type="protein sequence ID" value="MDA7025343.1"/>
    <property type="molecule type" value="Genomic_DNA"/>
</dbReference>
<accession>A0ABT4WZG7</accession>
<name>A0ABT4WZG7_9BACI</name>
<dbReference type="Proteomes" id="UP001211894">
    <property type="component" value="Unassembled WGS sequence"/>
</dbReference>
<proteinExistence type="predicted"/>
<keyword evidence="1" id="KW-0449">Lipoprotein</keyword>
<dbReference type="RefSeq" id="WP_271339209.1">
    <property type="nucleotide sequence ID" value="NZ_JAQKAB010000001.1"/>
</dbReference>
<dbReference type="PROSITE" id="PS51257">
    <property type="entry name" value="PROKAR_LIPOPROTEIN"/>
    <property type="match status" value="1"/>
</dbReference>
<keyword evidence="2" id="KW-1185">Reference proteome</keyword>
<evidence type="ECO:0000313" key="2">
    <source>
        <dbReference type="Proteomes" id="UP001211894"/>
    </source>
</evidence>